<name>A0A9J6AN80_SOLCO</name>
<evidence type="ECO:0000313" key="1">
    <source>
        <dbReference type="EMBL" id="KAG5626085.1"/>
    </source>
</evidence>
<accession>A0A9J6AN80</accession>
<protein>
    <submittedName>
        <fullName evidence="1">Uncharacterized protein</fullName>
    </submittedName>
</protein>
<dbReference type="Proteomes" id="UP000824120">
    <property type="component" value="Chromosome 2"/>
</dbReference>
<dbReference type="AlphaFoldDB" id="A0A9J6AN80"/>
<proteinExistence type="predicted"/>
<organism evidence="1 2">
    <name type="scientific">Solanum commersonii</name>
    <name type="common">Commerson's wild potato</name>
    <name type="synonym">Commerson's nightshade</name>
    <dbReference type="NCBI Taxonomy" id="4109"/>
    <lineage>
        <taxon>Eukaryota</taxon>
        <taxon>Viridiplantae</taxon>
        <taxon>Streptophyta</taxon>
        <taxon>Embryophyta</taxon>
        <taxon>Tracheophyta</taxon>
        <taxon>Spermatophyta</taxon>
        <taxon>Magnoliopsida</taxon>
        <taxon>eudicotyledons</taxon>
        <taxon>Gunneridae</taxon>
        <taxon>Pentapetalae</taxon>
        <taxon>asterids</taxon>
        <taxon>lamiids</taxon>
        <taxon>Solanales</taxon>
        <taxon>Solanaceae</taxon>
        <taxon>Solanoideae</taxon>
        <taxon>Solaneae</taxon>
        <taxon>Solanum</taxon>
    </lineage>
</organism>
<evidence type="ECO:0000313" key="2">
    <source>
        <dbReference type="Proteomes" id="UP000824120"/>
    </source>
</evidence>
<reference evidence="1 2" key="1">
    <citation type="submission" date="2020-09" db="EMBL/GenBank/DDBJ databases">
        <title>De no assembly of potato wild relative species, Solanum commersonii.</title>
        <authorList>
            <person name="Cho K."/>
        </authorList>
    </citation>
    <scope>NUCLEOTIDE SEQUENCE [LARGE SCALE GENOMIC DNA]</scope>
    <source>
        <strain evidence="1">LZ3.2</strain>
        <tissue evidence="1">Leaf</tissue>
    </source>
</reference>
<gene>
    <name evidence="1" type="ORF">H5410_011303</name>
</gene>
<dbReference type="EMBL" id="JACXVP010000002">
    <property type="protein sequence ID" value="KAG5626085.1"/>
    <property type="molecule type" value="Genomic_DNA"/>
</dbReference>
<dbReference type="PANTHER" id="PTHR48302:SF2">
    <property type="entry name" value="DUF1985 DOMAIN-CONTAINING PROTEIN"/>
    <property type="match status" value="1"/>
</dbReference>
<dbReference type="PANTHER" id="PTHR48302">
    <property type="entry name" value="ULP1 PROTEASE FAMILY, C-TERMINAL CATALYTIC DOMAIN CONTAINING PROTEIN"/>
    <property type="match status" value="1"/>
</dbReference>
<keyword evidence="2" id="KW-1185">Reference proteome</keyword>
<comment type="caution">
    <text evidence="1">The sequence shown here is derived from an EMBL/GenBank/DDBJ whole genome shotgun (WGS) entry which is preliminary data.</text>
</comment>
<sequence length="114" mass="13380">MVNAGMKLRYTVAIRVSNRTPRILNWKTSDDIIFFDDLKNTIFRINGNQHDFRNMVLTDEEINTMDQLNLHQSPSHHEAEDQATLERHDVGSDEKYVELKKEIAELQHQLFLDA</sequence>